<keyword evidence="2" id="KW-0547">Nucleotide-binding</keyword>
<dbReference type="InterPro" id="IPR001270">
    <property type="entry name" value="ClpA/B"/>
</dbReference>
<comment type="similarity">
    <text evidence="1">Belongs to the CbbQ/NirQ/NorQ/GpvN family.</text>
</comment>
<evidence type="ECO:0000313" key="5">
    <source>
        <dbReference type="EMBL" id="GAI08191.1"/>
    </source>
</evidence>
<evidence type="ECO:0000256" key="2">
    <source>
        <dbReference type="ARBA" id="ARBA00022741"/>
    </source>
</evidence>
<name>X1LQU8_9ZZZZ</name>
<feature type="non-terminal residue" evidence="5">
    <location>
        <position position="1"/>
    </location>
</feature>
<dbReference type="Pfam" id="PF07728">
    <property type="entry name" value="AAA_5"/>
    <property type="match status" value="1"/>
</dbReference>
<gene>
    <name evidence="5" type="ORF">S06H3_15173</name>
</gene>
<dbReference type="InterPro" id="IPR013615">
    <property type="entry name" value="CbbQ_C"/>
</dbReference>
<evidence type="ECO:0000256" key="1">
    <source>
        <dbReference type="ARBA" id="ARBA00009417"/>
    </source>
</evidence>
<dbReference type="SUPFAM" id="SSF52540">
    <property type="entry name" value="P-loop containing nucleoside triphosphate hydrolases"/>
    <property type="match status" value="1"/>
</dbReference>
<dbReference type="InterPro" id="IPR003593">
    <property type="entry name" value="AAA+_ATPase"/>
</dbReference>
<dbReference type="InterPro" id="IPR050764">
    <property type="entry name" value="CbbQ/NirQ/NorQ/GpvN"/>
</dbReference>
<evidence type="ECO:0000256" key="3">
    <source>
        <dbReference type="ARBA" id="ARBA00022840"/>
    </source>
</evidence>
<dbReference type="InterPro" id="IPR027417">
    <property type="entry name" value="P-loop_NTPase"/>
</dbReference>
<dbReference type="GO" id="GO:0005524">
    <property type="term" value="F:ATP binding"/>
    <property type="evidence" value="ECO:0007669"/>
    <property type="project" value="UniProtKB-KW"/>
</dbReference>
<dbReference type="Gene3D" id="3.40.50.300">
    <property type="entry name" value="P-loop containing nucleotide triphosphate hydrolases"/>
    <property type="match status" value="1"/>
</dbReference>
<dbReference type="Pfam" id="PF08406">
    <property type="entry name" value="CbbQ_C"/>
    <property type="match status" value="1"/>
</dbReference>
<reference evidence="5" key="1">
    <citation type="journal article" date="2014" name="Front. Microbiol.">
        <title>High frequency of phylogenetically diverse reductive dehalogenase-homologous genes in deep subseafloor sedimentary metagenomes.</title>
        <authorList>
            <person name="Kawai M."/>
            <person name="Futagami T."/>
            <person name="Toyoda A."/>
            <person name="Takaki Y."/>
            <person name="Nishi S."/>
            <person name="Hori S."/>
            <person name="Arai W."/>
            <person name="Tsubouchi T."/>
            <person name="Morono Y."/>
            <person name="Uchiyama I."/>
            <person name="Ito T."/>
            <person name="Fujiyama A."/>
            <person name="Inagaki F."/>
            <person name="Takami H."/>
        </authorList>
    </citation>
    <scope>NUCLEOTIDE SEQUENCE</scope>
    <source>
        <strain evidence="5">Expedition CK06-06</strain>
    </source>
</reference>
<dbReference type="InterPro" id="IPR011704">
    <property type="entry name" value="ATPase_dyneun-rel_AAA"/>
</dbReference>
<proteinExistence type="inferred from homology"/>
<keyword evidence="3" id="KW-0067">ATP-binding</keyword>
<dbReference type="EMBL" id="BARV01007452">
    <property type="protein sequence ID" value="GAI08191.1"/>
    <property type="molecule type" value="Genomic_DNA"/>
</dbReference>
<dbReference type="AlphaFoldDB" id="X1LQU8"/>
<dbReference type="GO" id="GO:0016887">
    <property type="term" value="F:ATP hydrolysis activity"/>
    <property type="evidence" value="ECO:0007669"/>
    <property type="project" value="InterPro"/>
</dbReference>
<dbReference type="SMART" id="SM00382">
    <property type="entry name" value="AAA"/>
    <property type="match status" value="1"/>
</dbReference>
<sequence>ERGEHVNILIRGPKGCGKTTLAREFAHLFQRPYHEVHCGAFIDAEQWFGKDRLNDGETWYRKARFIQAIETPRSVNLLDEINRAHPEVLNAILGLLDWRRSMWSDDLGYKIMVAPGAIFFATINEGDDYYGTNPLDTALRDRFTRTIKLTYPPRREEAKILQKHGLNEEMADKLTLFANTLRKATNPAPVSTRQLLVTAEELKDNASLREAVVTAVINGVEDSATVKMSLEALQWLEENPYVENDREIIPVEENNG</sequence>
<protein>
    <recommendedName>
        <fullName evidence="4">AAA+ ATPase domain-containing protein</fullName>
    </recommendedName>
</protein>
<organism evidence="5">
    <name type="scientific">marine sediment metagenome</name>
    <dbReference type="NCBI Taxonomy" id="412755"/>
    <lineage>
        <taxon>unclassified sequences</taxon>
        <taxon>metagenomes</taxon>
        <taxon>ecological metagenomes</taxon>
    </lineage>
</organism>
<comment type="caution">
    <text evidence="5">The sequence shown here is derived from an EMBL/GenBank/DDBJ whole genome shotgun (WGS) entry which is preliminary data.</text>
</comment>
<dbReference type="CDD" id="cd00009">
    <property type="entry name" value="AAA"/>
    <property type="match status" value="1"/>
</dbReference>
<feature type="domain" description="AAA+ ATPase" evidence="4">
    <location>
        <begin position="4"/>
        <end position="153"/>
    </location>
</feature>
<dbReference type="PANTHER" id="PTHR42759">
    <property type="entry name" value="MOXR FAMILY PROTEIN"/>
    <property type="match status" value="1"/>
</dbReference>
<evidence type="ECO:0000259" key="4">
    <source>
        <dbReference type="SMART" id="SM00382"/>
    </source>
</evidence>
<dbReference type="PANTHER" id="PTHR42759:SF1">
    <property type="entry name" value="MAGNESIUM-CHELATASE SUBUNIT CHLD"/>
    <property type="match status" value="1"/>
</dbReference>
<accession>X1LQU8</accession>
<dbReference type="PRINTS" id="PR00300">
    <property type="entry name" value="CLPPROTEASEA"/>
</dbReference>